<keyword evidence="2" id="KW-1133">Transmembrane helix</keyword>
<keyword evidence="2" id="KW-0812">Transmembrane</keyword>
<feature type="transmembrane region" description="Helical" evidence="2">
    <location>
        <begin position="280"/>
        <end position="301"/>
    </location>
</feature>
<feature type="compositionally biased region" description="Basic and acidic residues" evidence="1">
    <location>
        <begin position="259"/>
        <end position="268"/>
    </location>
</feature>
<dbReference type="EMBL" id="FLQU01000376">
    <property type="protein sequence ID" value="SBS84776.1"/>
    <property type="molecule type" value="Genomic_DNA"/>
</dbReference>
<reference evidence="3" key="1">
    <citation type="submission" date="2016-05" db="EMBL/GenBank/DDBJ databases">
        <authorList>
            <person name="Lavstsen T."/>
            <person name="Jespersen J.S."/>
        </authorList>
    </citation>
    <scope>NUCLEOTIDE SEQUENCE [LARGE SCALE GENOMIC DNA]</scope>
</reference>
<feature type="compositionally biased region" description="Acidic residues" evidence="1">
    <location>
        <begin position="1"/>
        <end position="21"/>
    </location>
</feature>
<feature type="region of interest" description="Disordered" evidence="1">
    <location>
        <begin position="253"/>
        <end position="276"/>
    </location>
</feature>
<gene>
    <name evidence="4" type="ORF">POVCU1_077970</name>
    <name evidence="3" type="ORF">POVCU2_0027960</name>
</gene>
<evidence type="ECO:0000313" key="5">
    <source>
        <dbReference type="Proteomes" id="UP000078546"/>
    </source>
</evidence>
<reference evidence="5 6" key="2">
    <citation type="submission" date="2016-05" db="EMBL/GenBank/DDBJ databases">
        <authorList>
            <person name="Naeem Raeece"/>
        </authorList>
    </citation>
    <scope>NUCLEOTIDE SEQUENCE [LARGE SCALE GENOMIC DNA]</scope>
</reference>
<keyword evidence="2" id="KW-0472">Membrane</keyword>
<accession>A0A1A8VYJ0</accession>
<evidence type="ECO:0000313" key="4">
    <source>
        <dbReference type="EMBL" id="SBT02530.1"/>
    </source>
</evidence>
<organism evidence="3 6">
    <name type="scientific">Plasmodium ovale curtisi</name>
    <dbReference type="NCBI Taxonomy" id="864141"/>
    <lineage>
        <taxon>Eukaryota</taxon>
        <taxon>Sar</taxon>
        <taxon>Alveolata</taxon>
        <taxon>Apicomplexa</taxon>
        <taxon>Aconoidasida</taxon>
        <taxon>Haemosporida</taxon>
        <taxon>Plasmodiidae</taxon>
        <taxon>Plasmodium</taxon>
        <taxon>Plasmodium (Plasmodium)</taxon>
    </lineage>
</organism>
<dbReference type="Proteomes" id="UP000078546">
    <property type="component" value="Unassembled WGS sequence"/>
</dbReference>
<evidence type="ECO:0000313" key="3">
    <source>
        <dbReference type="EMBL" id="SBS84776.1"/>
    </source>
</evidence>
<dbReference type="InterPro" id="IPR008780">
    <property type="entry name" value="Plasmodium_Vir"/>
</dbReference>
<protein>
    <submittedName>
        <fullName evidence="3">PIR Superfamily Protein</fullName>
    </submittedName>
</protein>
<dbReference type="AlphaFoldDB" id="A0A1A8VYJ0"/>
<evidence type="ECO:0000256" key="2">
    <source>
        <dbReference type="SAM" id="Phobius"/>
    </source>
</evidence>
<evidence type="ECO:0000256" key="1">
    <source>
        <dbReference type="SAM" id="MobiDB-lite"/>
    </source>
</evidence>
<sequence>MSGEDEDDDFDSLGDESDNDEDIKNNILNDLPLYKFYNSLENYDNERTVSALCKTLISSSDYDGTPFINLCEKLGYNLKTLSSIGERCRVSEDKLCDYVKYWVYDKVLDIDPKFSAISTFYTALTFIVPITSLKKPCTYDFYNYSRENFTKKKKLYDFLECYKSIKEKFNSHITNFHDIYCDHIMNSVNLYKDIERECIENDSCPYKEEYGRFKEEFTDVEFTWFTKNCHNKLLPCLTFVQDKSDLPCTHEVQIPAKDSQQKGEKSPVESDDSNDITMPALIPTATTLGMTFTLFTLFTLYKFTPVKTMLFSKNGIKGNIIGEEGNENLSYFKFEPDFTHSQSTPYRIAYHAQ</sequence>
<evidence type="ECO:0000313" key="6">
    <source>
        <dbReference type="Proteomes" id="UP000078560"/>
    </source>
</evidence>
<dbReference type="Proteomes" id="UP000078560">
    <property type="component" value="Unassembled WGS sequence"/>
</dbReference>
<feature type="region of interest" description="Disordered" evidence="1">
    <location>
        <begin position="1"/>
        <end position="24"/>
    </location>
</feature>
<dbReference type="EMBL" id="FLQV01003493">
    <property type="protein sequence ID" value="SBT02530.1"/>
    <property type="molecule type" value="Genomic_DNA"/>
</dbReference>
<name>A0A1A8VYJ0_PLAOA</name>
<dbReference type="Pfam" id="PF05795">
    <property type="entry name" value="Plasmodium_Vir"/>
    <property type="match status" value="1"/>
</dbReference>
<proteinExistence type="predicted"/>